<dbReference type="PROSITE" id="PS50046">
    <property type="entry name" value="PHYTOCHROME_2"/>
    <property type="match status" value="1"/>
</dbReference>
<dbReference type="EC" id="2.7.13.3" evidence="3"/>
<dbReference type="Pfam" id="PF08448">
    <property type="entry name" value="PAS_4"/>
    <property type="match status" value="2"/>
</dbReference>
<dbReference type="PROSITE" id="PS50109">
    <property type="entry name" value="HIS_KIN"/>
    <property type="match status" value="1"/>
</dbReference>
<dbReference type="InterPro" id="IPR036097">
    <property type="entry name" value="HisK_dim/P_sf"/>
</dbReference>
<dbReference type="EMBL" id="FXUL01000040">
    <property type="protein sequence ID" value="SMP80939.1"/>
    <property type="molecule type" value="Genomic_DNA"/>
</dbReference>
<feature type="domain" description="Response regulatory" evidence="11">
    <location>
        <begin position="871"/>
        <end position="987"/>
    </location>
</feature>
<dbReference type="Pfam" id="PF08447">
    <property type="entry name" value="PAS_3"/>
    <property type="match status" value="1"/>
</dbReference>
<dbReference type="InterPro" id="IPR013656">
    <property type="entry name" value="PAS_4"/>
</dbReference>
<dbReference type="Pfam" id="PF00512">
    <property type="entry name" value="HisKA"/>
    <property type="match status" value="1"/>
</dbReference>
<keyword evidence="8" id="KW-0175">Coiled coil</keyword>
<dbReference type="SUPFAM" id="SSF52172">
    <property type="entry name" value="CheY-like"/>
    <property type="match status" value="1"/>
</dbReference>
<dbReference type="InterPro" id="IPR011006">
    <property type="entry name" value="CheY-like_superfamily"/>
</dbReference>
<dbReference type="SUPFAM" id="SSF55781">
    <property type="entry name" value="GAF domain-like"/>
    <property type="match status" value="1"/>
</dbReference>
<dbReference type="PANTHER" id="PTHR43047:SF72">
    <property type="entry name" value="OSMOSENSING HISTIDINE PROTEIN KINASE SLN1"/>
    <property type="match status" value="1"/>
</dbReference>
<name>A0ABY1QUR3_9BURK</name>
<dbReference type="CDD" id="cd17580">
    <property type="entry name" value="REC_2_DhkD-like"/>
    <property type="match status" value="1"/>
</dbReference>
<dbReference type="Pfam" id="PF02518">
    <property type="entry name" value="HATPase_c"/>
    <property type="match status" value="1"/>
</dbReference>
<evidence type="ECO:0000256" key="5">
    <source>
        <dbReference type="ARBA" id="ARBA00022679"/>
    </source>
</evidence>
<dbReference type="NCBIfam" id="TIGR00229">
    <property type="entry name" value="sensory_box"/>
    <property type="match status" value="1"/>
</dbReference>
<evidence type="ECO:0000256" key="2">
    <source>
        <dbReference type="ARBA" id="ARBA00006402"/>
    </source>
</evidence>
<evidence type="ECO:0000256" key="1">
    <source>
        <dbReference type="ARBA" id="ARBA00000085"/>
    </source>
</evidence>
<dbReference type="SUPFAM" id="SSF47384">
    <property type="entry name" value="Homodimeric domain of signal transducing histidine kinase"/>
    <property type="match status" value="1"/>
</dbReference>
<dbReference type="CDD" id="cd00130">
    <property type="entry name" value="PAS"/>
    <property type="match status" value="1"/>
</dbReference>
<dbReference type="CDD" id="cd00082">
    <property type="entry name" value="HisKA"/>
    <property type="match status" value="1"/>
</dbReference>
<keyword evidence="5" id="KW-0808">Transferase</keyword>
<dbReference type="InterPro" id="IPR000700">
    <property type="entry name" value="PAS-assoc_C"/>
</dbReference>
<evidence type="ECO:0000259" key="10">
    <source>
        <dbReference type="PROSITE" id="PS50109"/>
    </source>
</evidence>
<comment type="catalytic activity">
    <reaction evidence="1">
        <text>ATP + protein L-histidine = ADP + protein N-phospho-L-histidine.</text>
        <dbReference type="EC" id="2.7.13.3"/>
    </reaction>
</comment>
<comment type="similarity">
    <text evidence="2">In the N-terminal section; belongs to the phytochrome family.</text>
</comment>
<dbReference type="PROSITE" id="PS50110">
    <property type="entry name" value="RESPONSE_REGULATORY"/>
    <property type="match status" value="1"/>
</dbReference>
<feature type="modified residue" description="4-aspartylphosphate" evidence="7">
    <location>
        <position position="920"/>
    </location>
</feature>
<dbReference type="InterPro" id="IPR035965">
    <property type="entry name" value="PAS-like_dom_sf"/>
</dbReference>
<evidence type="ECO:0000256" key="7">
    <source>
        <dbReference type="PROSITE-ProRule" id="PRU00169"/>
    </source>
</evidence>
<dbReference type="InterPro" id="IPR013655">
    <property type="entry name" value="PAS_fold_3"/>
</dbReference>
<evidence type="ECO:0000259" key="9">
    <source>
        <dbReference type="PROSITE" id="PS50046"/>
    </source>
</evidence>
<dbReference type="Gene3D" id="3.30.450.20">
    <property type="entry name" value="PAS domain"/>
    <property type="match status" value="3"/>
</dbReference>
<dbReference type="Gene3D" id="2.10.70.100">
    <property type="match status" value="1"/>
</dbReference>
<proteinExistence type="inferred from homology"/>
<feature type="domain" description="PAC" evidence="12">
    <location>
        <begin position="566"/>
        <end position="619"/>
    </location>
</feature>
<dbReference type="Gene3D" id="1.10.287.130">
    <property type="match status" value="1"/>
</dbReference>
<dbReference type="InterPro" id="IPR001789">
    <property type="entry name" value="Sig_transdc_resp-reg_receiver"/>
</dbReference>
<reference evidence="13 14" key="1">
    <citation type="submission" date="2017-05" db="EMBL/GenBank/DDBJ databases">
        <authorList>
            <person name="Varghese N."/>
            <person name="Submissions S."/>
        </authorList>
    </citation>
    <scope>NUCLEOTIDE SEQUENCE [LARGE SCALE GENOMIC DNA]</scope>
    <source>
        <strain evidence="13 14">DSM 26001</strain>
    </source>
</reference>
<evidence type="ECO:0000256" key="3">
    <source>
        <dbReference type="ARBA" id="ARBA00012438"/>
    </source>
</evidence>
<feature type="domain" description="Histidine kinase" evidence="10">
    <location>
        <begin position="630"/>
        <end position="848"/>
    </location>
</feature>
<dbReference type="InterPro" id="IPR004358">
    <property type="entry name" value="Sig_transdc_His_kin-like_C"/>
</dbReference>
<dbReference type="PROSITE" id="PS50113">
    <property type="entry name" value="PAC"/>
    <property type="match status" value="1"/>
</dbReference>
<keyword evidence="4 7" id="KW-0597">Phosphoprotein</keyword>
<accession>A0ABY1QUR3</accession>
<organism evidence="13 14">
    <name type="scientific">Noviherbaspirillum suwonense</name>
    <dbReference type="NCBI Taxonomy" id="1224511"/>
    <lineage>
        <taxon>Bacteria</taxon>
        <taxon>Pseudomonadati</taxon>
        <taxon>Pseudomonadota</taxon>
        <taxon>Betaproteobacteria</taxon>
        <taxon>Burkholderiales</taxon>
        <taxon>Oxalobacteraceae</taxon>
        <taxon>Noviherbaspirillum</taxon>
    </lineage>
</organism>
<dbReference type="InterPro" id="IPR036890">
    <property type="entry name" value="HATPase_C_sf"/>
</dbReference>
<evidence type="ECO:0000313" key="14">
    <source>
        <dbReference type="Proteomes" id="UP001158049"/>
    </source>
</evidence>
<dbReference type="InterPro" id="IPR003661">
    <property type="entry name" value="HisK_dim/P_dom"/>
</dbReference>
<dbReference type="Proteomes" id="UP001158049">
    <property type="component" value="Unassembled WGS sequence"/>
</dbReference>
<dbReference type="SMART" id="SM00065">
    <property type="entry name" value="GAF"/>
    <property type="match status" value="1"/>
</dbReference>
<dbReference type="InterPro" id="IPR003594">
    <property type="entry name" value="HATPase_dom"/>
</dbReference>
<dbReference type="Gene3D" id="3.40.50.2300">
    <property type="match status" value="1"/>
</dbReference>
<comment type="caution">
    <text evidence="13">The sequence shown here is derived from an EMBL/GenBank/DDBJ whole genome shotgun (WGS) entry which is preliminary data.</text>
</comment>
<evidence type="ECO:0000256" key="8">
    <source>
        <dbReference type="SAM" id="Coils"/>
    </source>
</evidence>
<dbReference type="InterPro" id="IPR016132">
    <property type="entry name" value="Phyto_chromo_attachment"/>
</dbReference>
<dbReference type="CDD" id="cd00075">
    <property type="entry name" value="HATPase"/>
    <property type="match status" value="1"/>
</dbReference>
<dbReference type="SMART" id="SM00091">
    <property type="entry name" value="PAS"/>
    <property type="match status" value="2"/>
</dbReference>
<dbReference type="SMART" id="SM00388">
    <property type="entry name" value="HisKA"/>
    <property type="match status" value="1"/>
</dbReference>
<gene>
    <name evidence="13" type="ORF">SAMN06295970_1407</name>
</gene>
<dbReference type="Pfam" id="PF01590">
    <property type="entry name" value="GAF"/>
    <property type="match status" value="1"/>
</dbReference>
<keyword evidence="6" id="KW-0418">Kinase</keyword>
<protein>
    <recommendedName>
        <fullName evidence="3">histidine kinase</fullName>
        <ecNumber evidence="3">2.7.13.3</ecNumber>
    </recommendedName>
</protein>
<dbReference type="InterPro" id="IPR001610">
    <property type="entry name" value="PAC"/>
</dbReference>
<feature type="coiled-coil region" evidence="8">
    <location>
        <begin position="147"/>
        <end position="184"/>
    </location>
</feature>
<evidence type="ECO:0000256" key="6">
    <source>
        <dbReference type="ARBA" id="ARBA00022777"/>
    </source>
</evidence>
<dbReference type="SUPFAM" id="SSF55785">
    <property type="entry name" value="PYP-like sensor domain (PAS domain)"/>
    <property type="match status" value="3"/>
</dbReference>
<dbReference type="InterPro" id="IPR005467">
    <property type="entry name" value="His_kinase_dom"/>
</dbReference>
<dbReference type="SMART" id="SM00387">
    <property type="entry name" value="HATPase_c"/>
    <property type="match status" value="1"/>
</dbReference>
<dbReference type="PRINTS" id="PR00344">
    <property type="entry name" value="BCTRLSENSOR"/>
</dbReference>
<dbReference type="InterPro" id="IPR000014">
    <property type="entry name" value="PAS"/>
</dbReference>
<evidence type="ECO:0000259" key="12">
    <source>
        <dbReference type="PROSITE" id="PS50113"/>
    </source>
</evidence>
<feature type="domain" description="Phytochrome chromophore attachment site" evidence="9">
    <location>
        <begin position="163"/>
        <end position="336"/>
    </location>
</feature>
<dbReference type="InterPro" id="IPR029016">
    <property type="entry name" value="GAF-like_dom_sf"/>
</dbReference>
<dbReference type="PANTHER" id="PTHR43047">
    <property type="entry name" value="TWO-COMPONENT HISTIDINE PROTEIN KINASE"/>
    <property type="match status" value="1"/>
</dbReference>
<dbReference type="InterPro" id="IPR003018">
    <property type="entry name" value="GAF"/>
</dbReference>
<evidence type="ECO:0000259" key="11">
    <source>
        <dbReference type="PROSITE" id="PS50110"/>
    </source>
</evidence>
<evidence type="ECO:0000313" key="13">
    <source>
        <dbReference type="EMBL" id="SMP80939.1"/>
    </source>
</evidence>
<dbReference type="Gene3D" id="3.30.450.40">
    <property type="match status" value="1"/>
</dbReference>
<dbReference type="SMART" id="SM00448">
    <property type="entry name" value="REC"/>
    <property type="match status" value="1"/>
</dbReference>
<evidence type="ECO:0000256" key="4">
    <source>
        <dbReference type="ARBA" id="ARBA00022553"/>
    </source>
</evidence>
<keyword evidence="14" id="KW-1185">Reference proteome</keyword>
<dbReference type="SUPFAM" id="SSF55874">
    <property type="entry name" value="ATPase domain of HSP90 chaperone/DNA topoisomerase II/histidine kinase"/>
    <property type="match status" value="1"/>
</dbReference>
<dbReference type="Pfam" id="PF00072">
    <property type="entry name" value="Response_reg"/>
    <property type="match status" value="1"/>
</dbReference>
<dbReference type="SMART" id="SM00086">
    <property type="entry name" value="PAC"/>
    <property type="match status" value="1"/>
</dbReference>
<sequence>MGTLMCAKNWSSTVLGSPNQWPEILKTSLRLVLTSNHPMFIWWGADLIQFYNDAYRQTMGPERHPSALGQHGRDCWGEIWDIIGPQIDSVMNGGPATWHEDQLVPVTRHGHREDVWWTYAYSPIQDSAGVRGVLVVCNDVTAEHQSKDALKRLNQKLLREAQQREKLNQALVEEVRQREKIEQRQTLQLKIVDALRGLTDANQVAATAFRLLGEYLEVSCIIYAEIDETESVFRIQHAWQQKGLLSLAGVMSGLVEVGAEVMASLRNGHVVTVQDTRTDSRTTRHAPFYERLGTRAFLMTPVLKDQHLVSVMALHQTTPHKWSSSQLPLIEEVAERVWNAIEHAHAQAQRRRAEEMLLQERREESERLRRLFAQAPGFMAILRGPQHVFEFANAAYLRLVGERELLGLSALEALPEVEGQGYFELLDQVYASGNPYSAYDVPLIVQRSDDVDTTQTFVDFVYQPIIEGSGSVTGIFVEGVDATERHAAKVALEASEARLKEGLVAARMVVWDWNLQTGRVTFSENSTNVFGGNRSKMPDVWKSFHPDDLAELTKARIAAISACGEYECIVRFVRPADGSKRWLQIQGKVLCDKDGFAYAIRGVAIDVTARKQAEEALKEADRRKDEFLSMLAHELRNPLAPLSSAAQLLKAVPGNVERVIQTSGIITRQVEHMTSLINDLLDVSRVTTGMVTLDKQVFDVRQVIAESVEQVFPFIQTRAHRLIVQEPLAPMLVEGDRKRLVQVITNLLQNAAKYTPEGGIITVSIALMSHEIAISVRDNGIGIDTALLPYVFELFTQAKRTSDRSQGGLGLGLALVKSLVTLHGGRVTVSSEGTDKGAIFTVYLPVFNTAIDDDFHHEKGVSSSTQGESLRLLVVDDNVDAANALAMFLEAAGHQVAVEHGPISALEQVKTAAYDVFLLDIGLPGMDGNELARRLRLIPQAAHATLIAVTGYGKQYDKETSLAAGFDYYFVKPASPAKLVEVLSKIKPS</sequence>
<dbReference type="Gene3D" id="3.30.565.10">
    <property type="entry name" value="Histidine kinase-like ATPase, C-terminal domain"/>
    <property type="match status" value="1"/>
</dbReference>